<protein>
    <submittedName>
        <fullName evidence="2">Uncharacterized protein</fullName>
    </submittedName>
</protein>
<evidence type="ECO:0000313" key="3">
    <source>
        <dbReference type="Proteomes" id="UP000324222"/>
    </source>
</evidence>
<dbReference type="EMBL" id="VSRR010049811">
    <property type="protein sequence ID" value="MPC78956.1"/>
    <property type="molecule type" value="Genomic_DNA"/>
</dbReference>
<evidence type="ECO:0000313" key="2">
    <source>
        <dbReference type="EMBL" id="MPC78956.1"/>
    </source>
</evidence>
<feature type="region of interest" description="Disordered" evidence="1">
    <location>
        <begin position="1"/>
        <end position="25"/>
    </location>
</feature>
<comment type="caution">
    <text evidence="2">The sequence shown here is derived from an EMBL/GenBank/DDBJ whole genome shotgun (WGS) entry which is preliminary data.</text>
</comment>
<dbReference type="Proteomes" id="UP000324222">
    <property type="component" value="Unassembled WGS sequence"/>
</dbReference>
<name>A0A5B7IAM5_PORTR</name>
<gene>
    <name evidence="2" type="ORF">E2C01_073465</name>
</gene>
<accession>A0A5B7IAM5</accession>
<dbReference type="AlphaFoldDB" id="A0A5B7IAM5"/>
<evidence type="ECO:0000256" key="1">
    <source>
        <dbReference type="SAM" id="MobiDB-lite"/>
    </source>
</evidence>
<proteinExistence type="predicted"/>
<reference evidence="2 3" key="1">
    <citation type="submission" date="2019-05" db="EMBL/GenBank/DDBJ databases">
        <title>Another draft genome of Portunus trituberculatus and its Hox gene families provides insights of decapod evolution.</title>
        <authorList>
            <person name="Jeong J.-H."/>
            <person name="Song I."/>
            <person name="Kim S."/>
            <person name="Choi T."/>
            <person name="Kim D."/>
            <person name="Ryu S."/>
            <person name="Kim W."/>
        </authorList>
    </citation>
    <scope>NUCLEOTIDE SEQUENCE [LARGE SCALE GENOMIC DNA]</scope>
    <source>
        <tissue evidence="2">Muscle</tissue>
    </source>
</reference>
<organism evidence="2 3">
    <name type="scientific">Portunus trituberculatus</name>
    <name type="common">Swimming crab</name>
    <name type="synonym">Neptunus trituberculatus</name>
    <dbReference type="NCBI Taxonomy" id="210409"/>
    <lineage>
        <taxon>Eukaryota</taxon>
        <taxon>Metazoa</taxon>
        <taxon>Ecdysozoa</taxon>
        <taxon>Arthropoda</taxon>
        <taxon>Crustacea</taxon>
        <taxon>Multicrustacea</taxon>
        <taxon>Malacostraca</taxon>
        <taxon>Eumalacostraca</taxon>
        <taxon>Eucarida</taxon>
        <taxon>Decapoda</taxon>
        <taxon>Pleocyemata</taxon>
        <taxon>Brachyura</taxon>
        <taxon>Eubrachyura</taxon>
        <taxon>Portunoidea</taxon>
        <taxon>Portunidae</taxon>
        <taxon>Portuninae</taxon>
        <taxon>Portunus</taxon>
    </lineage>
</organism>
<keyword evidence="3" id="KW-1185">Reference proteome</keyword>
<sequence>MTKFPKLTSLIPTPTPSHPTHHTAPHTHSLTIFATRQCIPGLKGRKVGAVPSIKITNDSHTPTPCSSISPLFHSTLLPSPPSTPSPLLFSGEFIKAERYVYGRRSILGIL</sequence>